<keyword evidence="10" id="KW-0735">Signal-anchor</keyword>
<keyword evidence="19" id="KW-1185">Reference proteome</keyword>
<evidence type="ECO:0000256" key="7">
    <source>
        <dbReference type="ARBA" id="ARBA00022692"/>
    </source>
</evidence>
<dbReference type="SUPFAM" id="SSF50370">
    <property type="entry name" value="Ricin B-like lectins"/>
    <property type="match status" value="1"/>
</dbReference>
<evidence type="ECO:0000256" key="10">
    <source>
        <dbReference type="ARBA" id="ARBA00022968"/>
    </source>
</evidence>
<dbReference type="GO" id="GO:0046872">
    <property type="term" value="F:metal ion binding"/>
    <property type="evidence" value="ECO:0007669"/>
    <property type="project" value="UniProtKB-KW"/>
</dbReference>
<dbReference type="Pfam" id="PF00652">
    <property type="entry name" value="Ricin_B_lectin"/>
    <property type="match status" value="1"/>
</dbReference>
<keyword evidence="8" id="KW-0479">Metal-binding</keyword>
<dbReference type="EMBL" id="CAJPIZ010000270">
    <property type="protein sequence ID" value="CAG2100967.1"/>
    <property type="molecule type" value="Genomic_DNA"/>
</dbReference>
<dbReference type="GO" id="GO:0030246">
    <property type="term" value="F:carbohydrate binding"/>
    <property type="evidence" value="ECO:0007669"/>
    <property type="project" value="UniProtKB-KW"/>
</dbReference>
<comment type="subcellular location">
    <subcellularLocation>
        <location evidence="2 16">Golgi apparatus membrane</location>
        <topology evidence="2 16">Single-pass type II membrane protein</topology>
    </subcellularLocation>
</comment>
<keyword evidence="5 16" id="KW-0328">Glycosyltransferase</keyword>
<evidence type="ECO:0000256" key="16">
    <source>
        <dbReference type="RuleBase" id="RU361242"/>
    </source>
</evidence>
<dbReference type="AlphaFoldDB" id="A0A7R9KCI2"/>
<dbReference type="PANTHER" id="PTHR11675">
    <property type="entry name" value="N-ACETYLGALACTOSAMINYLTRANSFERASE"/>
    <property type="match status" value="1"/>
</dbReference>
<dbReference type="InterPro" id="IPR000772">
    <property type="entry name" value="Ricin_B_lectin"/>
</dbReference>
<dbReference type="CDD" id="cd23434">
    <property type="entry name" value="beta-trefoil_Ricin_GALNT2"/>
    <property type="match status" value="1"/>
</dbReference>
<dbReference type="SMART" id="SM00458">
    <property type="entry name" value="RICIN"/>
    <property type="match status" value="1"/>
</dbReference>
<keyword evidence="7" id="KW-0812">Transmembrane</keyword>
<keyword evidence="11" id="KW-1133">Transmembrane helix</keyword>
<sequence length="526" mass="59830">MVVRLRENKALRLKDDYIISPTLSSTLNSFLQKSDENKISWKYFNEKEYISKATVSPLGDVYAKNKFNQLASDRLASNRIIPDTRAYSCMSKEYDQLFPTSVIITFHNEARSTLLRTIVSVLNRSPEHLIKEIILVDDFSDNASDGEELSKIQKVRTIRNNKREGLMRSRVTGADAAVGPILTFLDSHCECNTGWLEPLLARVGHNPYLVVSPVIDVLNMDNFRYIAASADLRGGFDWNLVFKWEYLPTEVRKQRSDPISPIKTPMIAGGLFSVNKTTFDTLGKYDTKMDIWGGENLEISFRIWLCGGELEIIPCSRVGHVFRKQHPYVFPGGSGTVFARNTRRAAEVWMDDYKKFYYDSYPAAKFIDFGDISERLKLKEDLHCKPFKWFLDNVYPELVVPGEPNPKGQLVQSDQCLDTLGHNARQSIGLYGCHGQGANQEWSINKEGAIIHQNLCITIMSPSANASVLLFYCNGADNQKWSRVFGQHIQHLTHNLCLDSKFVSEMGITADHCDSTSKTQMWEFRT</sequence>
<name>A0A7R9KCI2_9ACAR</name>
<dbReference type="InterPro" id="IPR001173">
    <property type="entry name" value="Glyco_trans_2-like"/>
</dbReference>
<evidence type="ECO:0000256" key="6">
    <source>
        <dbReference type="ARBA" id="ARBA00022679"/>
    </source>
</evidence>
<accession>A0A7R9KCI2</accession>
<dbReference type="FunFam" id="3.90.550.10:FF:000021">
    <property type="entry name" value="Polypeptide N-acetylgalactosaminyltransferase"/>
    <property type="match status" value="1"/>
</dbReference>
<protein>
    <recommendedName>
        <fullName evidence="16">Polypeptide N-acetylgalactosaminyltransferase</fullName>
        <ecNumber evidence="16">2.4.1.-</ecNumber>
    </recommendedName>
    <alternativeName>
        <fullName evidence="16">Protein-UDP acetylgalactosaminyltransferase</fullName>
    </alternativeName>
</protein>
<dbReference type="Gene3D" id="3.90.550.10">
    <property type="entry name" value="Spore Coat Polysaccharide Biosynthesis Protein SpsA, Chain A"/>
    <property type="match status" value="1"/>
</dbReference>
<evidence type="ECO:0000256" key="13">
    <source>
        <dbReference type="ARBA" id="ARBA00023136"/>
    </source>
</evidence>
<organism evidence="18">
    <name type="scientific">Medioppia subpectinata</name>
    <dbReference type="NCBI Taxonomy" id="1979941"/>
    <lineage>
        <taxon>Eukaryota</taxon>
        <taxon>Metazoa</taxon>
        <taxon>Ecdysozoa</taxon>
        <taxon>Arthropoda</taxon>
        <taxon>Chelicerata</taxon>
        <taxon>Arachnida</taxon>
        <taxon>Acari</taxon>
        <taxon>Acariformes</taxon>
        <taxon>Sarcoptiformes</taxon>
        <taxon>Oribatida</taxon>
        <taxon>Brachypylina</taxon>
        <taxon>Oppioidea</taxon>
        <taxon>Oppiidae</taxon>
        <taxon>Medioppia</taxon>
    </lineage>
</organism>
<dbReference type="EMBL" id="OC854845">
    <property type="protein sequence ID" value="CAD7620537.1"/>
    <property type="molecule type" value="Genomic_DNA"/>
</dbReference>
<dbReference type="Pfam" id="PF00535">
    <property type="entry name" value="Glycos_transf_2"/>
    <property type="match status" value="1"/>
</dbReference>
<dbReference type="Proteomes" id="UP000759131">
    <property type="component" value="Unassembled WGS sequence"/>
</dbReference>
<reference evidence="18" key="1">
    <citation type="submission" date="2020-11" db="EMBL/GenBank/DDBJ databases">
        <authorList>
            <person name="Tran Van P."/>
        </authorList>
    </citation>
    <scope>NUCLEOTIDE SEQUENCE</scope>
</reference>
<evidence type="ECO:0000256" key="12">
    <source>
        <dbReference type="ARBA" id="ARBA00023034"/>
    </source>
</evidence>
<dbReference type="UniPathway" id="UPA00378"/>
<keyword evidence="14 16" id="KW-1015">Disulfide bond</keyword>
<evidence type="ECO:0000256" key="4">
    <source>
        <dbReference type="ARBA" id="ARBA00005680"/>
    </source>
</evidence>
<evidence type="ECO:0000256" key="1">
    <source>
        <dbReference type="ARBA" id="ARBA00001936"/>
    </source>
</evidence>
<evidence type="ECO:0000256" key="5">
    <source>
        <dbReference type="ARBA" id="ARBA00022676"/>
    </source>
</evidence>
<dbReference type="OrthoDB" id="429263at2759"/>
<keyword evidence="12 16" id="KW-0333">Golgi apparatus</keyword>
<dbReference type="EC" id="2.4.1.-" evidence="16"/>
<dbReference type="PANTHER" id="PTHR11675:SF119">
    <property type="entry name" value="POLYPEPTIDE N-ACETYLGALACTOSAMINYLTRANSFERASE 2"/>
    <property type="match status" value="1"/>
</dbReference>
<evidence type="ECO:0000313" key="18">
    <source>
        <dbReference type="EMBL" id="CAD7620537.1"/>
    </source>
</evidence>
<dbReference type="InterPro" id="IPR029044">
    <property type="entry name" value="Nucleotide-diphossugar_trans"/>
</dbReference>
<keyword evidence="15 16" id="KW-0464">Manganese</keyword>
<evidence type="ECO:0000313" key="19">
    <source>
        <dbReference type="Proteomes" id="UP000759131"/>
    </source>
</evidence>
<comment type="cofactor">
    <cofactor evidence="1 16">
        <name>Mn(2+)</name>
        <dbReference type="ChEBI" id="CHEBI:29035"/>
    </cofactor>
</comment>
<keyword evidence="13" id="KW-0472">Membrane</keyword>
<keyword evidence="6 16" id="KW-0808">Transferase</keyword>
<evidence type="ECO:0000256" key="2">
    <source>
        <dbReference type="ARBA" id="ARBA00004323"/>
    </source>
</evidence>
<gene>
    <name evidence="18" type="ORF">OSB1V03_LOCUS1022</name>
</gene>
<evidence type="ECO:0000256" key="9">
    <source>
        <dbReference type="ARBA" id="ARBA00022734"/>
    </source>
</evidence>
<dbReference type="InterPro" id="IPR035992">
    <property type="entry name" value="Ricin_B-like_lectins"/>
</dbReference>
<dbReference type="GO" id="GO:0006493">
    <property type="term" value="P:protein O-linked glycosylation"/>
    <property type="evidence" value="ECO:0007669"/>
    <property type="project" value="TreeGrafter"/>
</dbReference>
<evidence type="ECO:0000256" key="15">
    <source>
        <dbReference type="ARBA" id="ARBA00023211"/>
    </source>
</evidence>
<evidence type="ECO:0000256" key="8">
    <source>
        <dbReference type="ARBA" id="ARBA00022723"/>
    </source>
</evidence>
<dbReference type="GO" id="GO:0000139">
    <property type="term" value="C:Golgi membrane"/>
    <property type="evidence" value="ECO:0007669"/>
    <property type="project" value="UniProtKB-SubCell"/>
</dbReference>
<comment type="similarity">
    <text evidence="4 16">Belongs to the glycosyltransferase 2 family. GalNAc-T subfamily.</text>
</comment>
<dbReference type="CDD" id="cd02510">
    <property type="entry name" value="pp-GalNAc-T"/>
    <property type="match status" value="1"/>
</dbReference>
<dbReference type="InterPro" id="IPR045885">
    <property type="entry name" value="GalNAc-T"/>
</dbReference>
<evidence type="ECO:0000256" key="3">
    <source>
        <dbReference type="ARBA" id="ARBA00004922"/>
    </source>
</evidence>
<dbReference type="PROSITE" id="PS50231">
    <property type="entry name" value="RICIN_B_LECTIN"/>
    <property type="match status" value="1"/>
</dbReference>
<comment type="pathway">
    <text evidence="3 16">Protein modification; protein glycosylation.</text>
</comment>
<keyword evidence="9 16" id="KW-0430">Lectin</keyword>
<evidence type="ECO:0000256" key="11">
    <source>
        <dbReference type="ARBA" id="ARBA00022989"/>
    </source>
</evidence>
<dbReference type="SUPFAM" id="SSF53448">
    <property type="entry name" value="Nucleotide-diphospho-sugar transferases"/>
    <property type="match status" value="1"/>
</dbReference>
<dbReference type="Gene3D" id="2.80.10.50">
    <property type="match status" value="1"/>
</dbReference>
<feature type="domain" description="Ricin B lectin" evidence="17">
    <location>
        <begin position="405"/>
        <end position="525"/>
    </location>
</feature>
<evidence type="ECO:0000259" key="17">
    <source>
        <dbReference type="SMART" id="SM00458"/>
    </source>
</evidence>
<dbReference type="GO" id="GO:0004653">
    <property type="term" value="F:polypeptide N-acetylgalactosaminyltransferase activity"/>
    <property type="evidence" value="ECO:0007669"/>
    <property type="project" value="UniProtKB-ARBA"/>
</dbReference>
<proteinExistence type="inferred from homology"/>
<dbReference type="FunFam" id="2.80.10.50:FF:000065">
    <property type="entry name" value="Polypeptide N-acetylgalactosaminyltransferase"/>
    <property type="match status" value="1"/>
</dbReference>
<evidence type="ECO:0000256" key="14">
    <source>
        <dbReference type="ARBA" id="ARBA00023157"/>
    </source>
</evidence>